<dbReference type="EMBL" id="VSRR010068508">
    <property type="protein sequence ID" value="MPC85453.1"/>
    <property type="molecule type" value="Genomic_DNA"/>
</dbReference>
<name>A0A5B7ISV8_PORTR</name>
<organism evidence="1 2">
    <name type="scientific">Portunus trituberculatus</name>
    <name type="common">Swimming crab</name>
    <name type="synonym">Neptunus trituberculatus</name>
    <dbReference type="NCBI Taxonomy" id="210409"/>
    <lineage>
        <taxon>Eukaryota</taxon>
        <taxon>Metazoa</taxon>
        <taxon>Ecdysozoa</taxon>
        <taxon>Arthropoda</taxon>
        <taxon>Crustacea</taxon>
        <taxon>Multicrustacea</taxon>
        <taxon>Malacostraca</taxon>
        <taxon>Eumalacostraca</taxon>
        <taxon>Eucarida</taxon>
        <taxon>Decapoda</taxon>
        <taxon>Pleocyemata</taxon>
        <taxon>Brachyura</taxon>
        <taxon>Eubrachyura</taxon>
        <taxon>Portunoidea</taxon>
        <taxon>Portunidae</taxon>
        <taxon>Portuninae</taxon>
        <taxon>Portunus</taxon>
    </lineage>
</organism>
<dbReference type="AlphaFoldDB" id="A0A5B7ISV8"/>
<reference evidence="1 2" key="1">
    <citation type="submission" date="2019-05" db="EMBL/GenBank/DDBJ databases">
        <title>Another draft genome of Portunus trituberculatus and its Hox gene families provides insights of decapod evolution.</title>
        <authorList>
            <person name="Jeong J.-H."/>
            <person name="Song I."/>
            <person name="Kim S."/>
            <person name="Choi T."/>
            <person name="Kim D."/>
            <person name="Ryu S."/>
            <person name="Kim W."/>
        </authorList>
    </citation>
    <scope>NUCLEOTIDE SEQUENCE [LARGE SCALE GENOMIC DNA]</scope>
    <source>
        <tissue evidence="1">Muscle</tissue>
    </source>
</reference>
<evidence type="ECO:0000313" key="2">
    <source>
        <dbReference type="Proteomes" id="UP000324222"/>
    </source>
</evidence>
<accession>A0A5B7ISV8</accession>
<sequence>MIWETETNPHIDVHKPPHVAYSPRAMQWCVSPMDASTRLCFVGQVTGIPLLIRVATLQFHLTLSYHAQLGPK</sequence>
<evidence type="ECO:0000313" key="1">
    <source>
        <dbReference type="EMBL" id="MPC85453.1"/>
    </source>
</evidence>
<keyword evidence="2" id="KW-1185">Reference proteome</keyword>
<gene>
    <name evidence="1" type="ORF">E2C01_080231</name>
</gene>
<protein>
    <submittedName>
        <fullName evidence="1">Uncharacterized protein</fullName>
    </submittedName>
</protein>
<dbReference type="Proteomes" id="UP000324222">
    <property type="component" value="Unassembled WGS sequence"/>
</dbReference>
<proteinExistence type="predicted"/>
<comment type="caution">
    <text evidence="1">The sequence shown here is derived from an EMBL/GenBank/DDBJ whole genome shotgun (WGS) entry which is preliminary data.</text>
</comment>